<evidence type="ECO:0000313" key="2">
    <source>
        <dbReference type="Proteomes" id="UP000789366"/>
    </source>
</evidence>
<name>A0ACA9LVX6_9GLOM</name>
<protein>
    <submittedName>
        <fullName evidence="1">12683_t:CDS:1</fullName>
    </submittedName>
</protein>
<accession>A0ACA9LVX6</accession>
<evidence type="ECO:0000313" key="1">
    <source>
        <dbReference type="EMBL" id="CAG8544899.1"/>
    </source>
</evidence>
<dbReference type="Proteomes" id="UP000789366">
    <property type="component" value="Unassembled WGS sequence"/>
</dbReference>
<dbReference type="EMBL" id="CAJVPW010004752">
    <property type="protein sequence ID" value="CAG8544899.1"/>
    <property type="molecule type" value="Genomic_DNA"/>
</dbReference>
<proteinExistence type="predicted"/>
<reference evidence="1" key="1">
    <citation type="submission" date="2021-06" db="EMBL/GenBank/DDBJ databases">
        <authorList>
            <person name="Kallberg Y."/>
            <person name="Tangrot J."/>
            <person name="Rosling A."/>
        </authorList>
    </citation>
    <scope>NUCLEOTIDE SEQUENCE</scope>
    <source>
        <strain evidence="1">28 12/20/2015</strain>
    </source>
</reference>
<feature type="non-terminal residue" evidence="1">
    <location>
        <position position="319"/>
    </location>
</feature>
<organism evidence="1 2">
    <name type="scientific">Cetraspora pellucida</name>
    <dbReference type="NCBI Taxonomy" id="1433469"/>
    <lineage>
        <taxon>Eukaryota</taxon>
        <taxon>Fungi</taxon>
        <taxon>Fungi incertae sedis</taxon>
        <taxon>Mucoromycota</taxon>
        <taxon>Glomeromycotina</taxon>
        <taxon>Glomeromycetes</taxon>
        <taxon>Diversisporales</taxon>
        <taxon>Gigasporaceae</taxon>
        <taxon>Cetraspora</taxon>
    </lineage>
</organism>
<gene>
    <name evidence="1" type="ORF">SPELUC_LOCUS4962</name>
</gene>
<keyword evidence="2" id="KW-1185">Reference proteome</keyword>
<comment type="caution">
    <text evidence="1">The sequence shown here is derived from an EMBL/GenBank/DDBJ whole genome shotgun (WGS) entry which is preliminary data.</text>
</comment>
<sequence length="319" mass="37264">MEDYYDYSSDENLEENFSTDQDELLFVHDYLAAMKARHWLEEQDSLEILEDDEDNEDSLSEDKNMDCKFLNVEENNLSPCIIIDNLKGEIRRCNSTYNLKSLSQLFGTWKIEMTPEENSNTNTLGVCSSHFNFDHSKLHSSHAKQFRNISQSWLSNLSYSENENQKEKVVWHMMKLLENPNSDASSSTDTTSTNTTNCLPSPLLVKTAMRINAFDYYLSTDKKYVKADEYRQHSEALGNFIRNSPIQNERERMLMLYSEFELVDELTCAFDLTNPKQYNLFKHAQEMNQDEEVYKTKKVTKGRKVKNIVSVLAKEYQSL</sequence>